<gene>
    <name evidence="1" type="ORF">BJ322DRAFT_1052836</name>
</gene>
<organism evidence="1 2">
    <name type="scientific">Thelephora terrestris</name>
    <dbReference type="NCBI Taxonomy" id="56493"/>
    <lineage>
        <taxon>Eukaryota</taxon>
        <taxon>Fungi</taxon>
        <taxon>Dikarya</taxon>
        <taxon>Basidiomycota</taxon>
        <taxon>Agaricomycotina</taxon>
        <taxon>Agaricomycetes</taxon>
        <taxon>Thelephorales</taxon>
        <taxon>Thelephoraceae</taxon>
        <taxon>Thelephora</taxon>
    </lineage>
</organism>
<accession>A0A9P6L8A1</accession>
<reference evidence="1" key="2">
    <citation type="submission" date="2020-11" db="EMBL/GenBank/DDBJ databases">
        <authorList>
            <consortium name="DOE Joint Genome Institute"/>
            <person name="Kuo A."/>
            <person name="Miyauchi S."/>
            <person name="Kiss E."/>
            <person name="Drula E."/>
            <person name="Kohler A."/>
            <person name="Sanchez-Garcia M."/>
            <person name="Andreopoulos B."/>
            <person name="Barry K.W."/>
            <person name="Bonito G."/>
            <person name="Buee M."/>
            <person name="Carver A."/>
            <person name="Chen C."/>
            <person name="Cichocki N."/>
            <person name="Clum A."/>
            <person name="Culley D."/>
            <person name="Crous P.W."/>
            <person name="Fauchery L."/>
            <person name="Girlanda M."/>
            <person name="Hayes R."/>
            <person name="Keri Z."/>
            <person name="Labutti K."/>
            <person name="Lipzen A."/>
            <person name="Lombard V."/>
            <person name="Magnuson J."/>
            <person name="Maillard F."/>
            <person name="Morin E."/>
            <person name="Murat C."/>
            <person name="Nolan M."/>
            <person name="Ohm R."/>
            <person name="Pangilinan J."/>
            <person name="Pereira M."/>
            <person name="Perotto S."/>
            <person name="Peter M."/>
            <person name="Riley R."/>
            <person name="Sitrit Y."/>
            <person name="Stielow B."/>
            <person name="Szollosi G."/>
            <person name="Zifcakova L."/>
            <person name="Stursova M."/>
            <person name="Spatafora J.W."/>
            <person name="Tedersoo L."/>
            <person name="Vaario L.-M."/>
            <person name="Yamada A."/>
            <person name="Yan M."/>
            <person name="Wang P."/>
            <person name="Xu J."/>
            <person name="Bruns T."/>
            <person name="Baldrian P."/>
            <person name="Vilgalys R."/>
            <person name="Henrissat B."/>
            <person name="Grigoriev I.V."/>
            <person name="Hibbett D."/>
            <person name="Nagy L.G."/>
            <person name="Martin F.M."/>
        </authorList>
    </citation>
    <scope>NUCLEOTIDE SEQUENCE</scope>
    <source>
        <strain evidence="1">UH-Tt-Lm1</strain>
    </source>
</reference>
<proteinExistence type="predicted"/>
<dbReference type="AlphaFoldDB" id="A0A9P6L8A1"/>
<comment type="caution">
    <text evidence="1">The sequence shown here is derived from an EMBL/GenBank/DDBJ whole genome shotgun (WGS) entry which is preliminary data.</text>
</comment>
<evidence type="ECO:0000313" key="1">
    <source>
        <dbReference type="EMBL" id="KAF9786942.1"/>
    </source>
</evidence>
<sequence length="113" mass="12829">MPVCLAAPGSSRLLWYPVMIAREAEGSPLFADATTGIFVQETPCRHPNDVYDVQPHYTCDLRTVPSNSLVFSLPDQVICCGYRFVCNRLVSRNECVWWVLLDQLSGRFFRSLN</sequence>
<evidence type="ECO:0000313" key="2">
    <source>
        <dbReference type="Proteomes" id="UP000736335"/>
    </source>
</evidence>
<name>A0A9P6L8A1_9AGAM</name>
<keyword evidence="2" id="KW-1185">Reference proteome</keyword>
<reference evidence="1" key="1">
    <citation type="journal article" date="2020" name="Nat. Commun.">
        <title>Large-scale genome sequencing of mycorrhizal fungi provides insights into the early evolution of symbiotic traits.</title>
        <authorList>
            <person name="Miyauchi S."/>
            <person name="Kiss E."/>
            <person name="Kuo A."/>
            <person name="Drula E."/>
            <person name="Kohler A."/>
            <person name="Sanchez-Garcia M."/>
            <person name="Morin E."/>
            <person name="Andreopoulos B."/>
            <person name="Barry K.W."/>
            <person name="Bonito G."/>
            <person name="Buee M."/>
            <person name="Carver A."/>
            <person name="Chen C."/>
            <person name="Cichocki N."/>
            <person name="Clum A."/>
            <person name="Culley D."/>
            <person name="Crous P.W."/>
            <person name="Fauchery L."/>
            <person name="Girlanda M."/>
            <person name="Hayes R.D."/>
            <person name="Keri Z."/>
            <person name="LaButti K."/>
            <person name="Lipzen A."/>
            <person name="Lombard V."/>
            <person name="Magnuson J."/>
            <person name="Maillard F."/>
            <person name="Murat C."/>
            <person name="Nolan M."/>
            <person name="Ohm R.A."/>
            <person name="Pangilinan J."/>
            <person name="Pereira M.F."/>
            <person name="Perotto S."/>
            <person name="Peter M."/>
            <person name="Pfister S."/>
            <person name="Riley R."/>
            <person name="Sitrit Y."/>
            <person name="Stielow J.B."/>
            <person name="Szollosi G."/>
            <person name="Zifcakova L."/>
            <person name="Stursova M."/>
            <person name="Spatafora J.W."/>
            <person name="Tedersoo L."/>
            <person name="Vaario L.M."/>
            <person name="Yamada A."/>
            <person name="Yan M."/>
            <person name="Wang P."/>
            <person name="Xu J."/>
            <person name="Bruns T."/>
            <person name="Baldrian P."/>
            <person name="Vilgalys R."/>
            <person name="Dunand C."/>
            <person name="Henrissat B."/>
            <person name="Grigoriev I.V."/>
            <person name="Hibbett D."/>
            <person name="Nagy L.G."/>
            <person name="Martin F.M."/>
        </authorList>
    </citation>
    <scope>NUCLEOTIDE SEQUENCE</scope>
    <source>
        <strain evidence="1">UH-Tt-Lm1</strain>
    </source>
</reference>
<dbReference type="Proteomes" id="UP000736335">
    <property type="component" value="Unassembled WGS sequence"/>
</dbReference>
<dbReference type="EMBL" id="WIUZ02000005">
    <property type="protein sequence ID" value="KAF9786942.1"/>
    <property type="molecule type" value="Genomic_DNA"/>
</dbReference>
<protein>
    <submittedName>
        <fullName evidence="1">Uncharacterized protein</fullName>
    </submittedName>
</protein>